<dbReference type="Proteomes" id="UP001054837">
    <property type="component" value="Unassembled WGS sequence"/>
</dbReference>
<name>A0AAV4U6Z7_9ARAC</name>
<accession>A0AAV4U6Z7</accession>
<sequence length="146" mass="16721">MVVQETSISIVQGIEPSMPHSFQKSIQNLFVGYPSHSGTLMTQFLMDDALTIKKITIVSVFDFESRTFSSQFLFRTCPLTTLAFFLRIVLERHQVSTPVRMFCKRLSWMVKTINSLSLIDETEAAVTWKLNSVGVQKAFTDLRYIE</sequence>
<evidence type="ECO:0000313" key="2">
    <source>
        <dbReference type="Proteomes" id="UP001054837"/>
    </source>
</evidence>
<comment type="caution">
    <text evidence="1">The sequence shown here is derived from an EMBL/GenBank/DDBJ whole genome shotgun (WGS) entry which is preliminary data.</text>
</comment>
<protein>
    <submittedName>
        <fullName evidence="1">Uncharacterized protein</fullName>
    </submittedName>
</protein>
<organism evidence="1 2">
    <name type="scientific">Caerostris darwini</name>
    <dbReference type="NCBI Taxonomy" id="1538125"/>
    <lineage>
        <taxon>Eukaryota</taxon>
        <taxon>Metazoa</taxon>
        <taxon>Ecdysozoa</taxon>
        <taxon>Arthropoda</taxon>
        <taxon>Chelicerata</taxon>
        <taxon>Arachnida</taxon>
        <taxon>Araneae</taxon>
        <taxon>Araneomorphae</taxon>
        <taxon>Entelegynae</taxon>
        <taxon>Araneoidea</taxon>
        <taxon>Araneidae</taxon>
        <taxon>Caerostris</taxon>
    </lineage>
</organism>
<dbReference type="EMBL" id="BPLQ01010781">
    <property type="protein sequence ID" value="GIY53491.1"/>
    <property type="molecule type" value="Genomic_DNA"/>
</dbReference>
<reference evidence="1 2" key="1">
    <citation type="submission" date="2021-06" db="EMBL/GenBank/DDBJ databases">
        <title>Caerostris darwini draft genome.</title>
        <authorList>
            <person name="Kono N."/>
            <person name="Arakawa K."/>
        </authorList>
    </citation>
    <scope>NUCLEOTIDE SEQUENCE [LARGE SCALE GENOMIC DNA]</scope>
</reference>
<gene>
    <name evidence="1" type="ORF">CDAR_405161</name>
</gene>
<dbReference type="AlphaFoldDB" id="A0AAV4U6Z7"/>
<proteinExistence type="predicted"/>
<evidence type="ECO:0000313" key="1">
    <source>
        <dbReference type="EMBL" id="GIY53491.1"/>
    </source>
</evidence>
<keyword evidence="2" id="KW-1185">Reference proteome</keyword>